<feature type="region of interest" description="Disordered" evidence="1">
    <location>
        <begin position="456"/>
        <end position="505"/>
    </location>
</feature>
<feature type="compositionally biased region" description="Basic and acidic residues" evidence="1">
    <location>
        <begin position="224"/>
        <end position="236"/>
    </location>
</feature>
<feature type="region of interest" description="Disordered" evidence="1">
    <location>
        <begin position="306"/>
        <end position="330"/>
    </location>
</feature>
<proteinExistence type="predicted"/>
<feature type="compositionally biased region" description="Low complexity" evidence="1">
    <location>
        <begin position="128"/>
        <end position="140"/>
    </location>
</feature>
<sequence length="505" mass="54469">MVVMAPLVRAVQVMAAPPKKGGYPSRQRRFGPAPLASFEDLPTDDQDSSPEARSPDTLVPSEVSTPQVEGDVDSLVTLTPCGSVLTANGSPSSPVAPPLLEPPTPSGDSLTPEEPTRRKGSWTELFLRGRSPSRSSGTSPEPKGFFSSLLKLGGRKSPRSPSPHSPSPVPTAPRLSVTLHDEQPDGVPVSLLNTQPESVPYNQPDSLPHNLPDSLPHNQPDSLPCRKLENVPHNKQPESLPDSMPNKQPGSLPHNQPEGNPKKQQGGARKKQQDGVRDEPCARPQDLDISDPFDRSCLLERACQSLADIPSASRRGSRESPEQLSSESELALDAVLAKQSSQDEFETLLAQDSVESEEFLSVASAVLAPPPPSRSPVPSRQQRLEVVTIPIERPRSTTPINIAPLEAFLPVSPEPCPPDKIRLFLPGEQFTGRGPRSPRRSSLKSWLHFCEEGLQSPRCRKRSEDSQAASCCDCPGRETPQPDCPCDCHQQSPGSSSLSSPEHAS</sequence>
<feature type="region of interest" description="Disordered" evidence="1">
    <location>
        <begin position="15"/>
        <end position="291"/>
    </location>
</feature>
<protein>
    <submittedName>
        <fullName evidence="2">Uncharacterized protein</fullName>
    </submittedName>
</protein>
<dbReference type="Proteomes" id="UP001321473">
    <property type="component" value="Unassembled WGS sequence"/>
</dbReference>
<organism evidence="2 3">
    <name type="scientific">Amblyomma americanum</name>
    <name type="common">Lone star tick</name>
    <dbReference type="NCBI Taxonomy" id="6943"/>
    <lineage>
        <taxon>Eukaryota</taxon>
        <taxon>Metazoa</taxon>
        <taxon>Ecdysozoa</taxon>
        <taxon>Arthropoda</taxon>
        <taxon>Chelicerata</taxon>
        <taxon>Arachnida</taxon>
        <taxon>Acari</taxon>
        <taxon>Parasitiformes</taxon>
        <taxon>Ixodida</taxon>
        <taxon>Ixodoidea</taxon>
        <taxon>Ixodidae</taxon>
        <taxon>Amblyomminae</taxon>
        <taxon>Amblyomma</taxon>
    </lineage>
</organism>
<dbReference type="AlphaFoldDB" id="A0AAQ4EUF2"/>
<gene>
    <name evidence="2" type="ORF">V5799_020346</name>
</gene>
<feature type="compositionally biased region" description="Low complexity" evidence="1">
    <location>
        <begin position="492"/>
        <end position="505"/>
    </location>
</feature>
<reference evidence="2 3" key="1">
    <citation type="journal article" date="2023" name="Arcadia Sci">
        <title>De novo assembly of a long-read Amblyomma americanum tick genome.</title>
        <authorList>
            <person name="Chou S."/>
            <person name="Poskanzer K.E."/>
            <person name="Rollins M."/>
            <person name="Thuy-Boun P.S."/>
        </authorList>
    </citation>
    <scope>NUCLEOTIDE SEQUENCE [LARGE SCALE GENOMIC DNA]</scope>
    <source>
        <strain evidence="2">F_SG_1</strain>
        <tissue evidence="2">Salivary glands</tissue>
    </source>
</reference>
<evidence type="ECO:0000256" key="1">
    <source>
        <dbReference type="SAM" id="MobiDB-lite"/>
    </source>
</evidence>
<evidence type="ECO:0000313" key="3">
    <source>
        <dbReference type="Proteomes" id="UP001321473"/>
    </source>
</evidence>
<feature type="compositionally biased region" description="Polar residues" evidence="1">
    <location>
        <begin position="191"/>
        <end position="205"/>
    </location>
</feature>
<feature type="compositionally biased region" description="Basic and acidic residues" evidence="1">
    <location>
        <begin position="271"/>
        <end position="281"/>
    </location>
</feature>
<accession>A0AAQ4EUF2</accession>
<dbReference type="EMBL" id="JARKHS020010882">
    <property type="protein sequence ID" value="KAK8778312.1"/>
    <property type="molecule type" value="Genomic_DNA"/>
</dbReference>
<feature type="compositionally biased region" description="Polar residues" evidence="1">
    <location>
        <begin position="245"/>
        <end position="258"/>
    </location>
</feature>
<comment type="caution">
    <text evidence="2">The sequence shown here is derived from an EMBL/GenBank/DDBJ whole genome shotgun (WGS) entry which is preliminary data.</text>
</comment>
<feature type="compositionally biased region" description="Pro residues" evidence="1">
    <location>
        <begin position="160"/>
        <end position="171"/>
    </location>
</feature>
<evidence type="ECO:0000313" key="2">
    <source>
        <dbReference type="EMBL" id="KAK8778312.1"/>
    </source>
</evidence>
<name>A0AAQ4EUF2_AMBAM</name>
<feature type="compositionally biased region" description="Pro residues" evidence="1">
    <location>
        <begin position="94"/>
        <end position="105"/>
    </location>
</feature>
<keyword evidence="3" id="KW-1185">Reference proteome</keyword>